<evidence type="ECO:0000313" key="1">
    <source>
        <dbReference type="EMBL" id="MBE0345079.1"/>
    </source>
</evidence>
<reference evidence="1 2" key="1">
    <citation type="submission" date="2015-06" db="EMBL/GenBank/DDBJ databases">
        <title>Genome sequence of Pseudoalteromonas peptidolytica.</title>
        <authorList>
            <person name="Xie B.-B."/>
            <person name="Rong J.-C."/>
            <person name="Qin Q.-L."/>
            <person name="Zhang Y.-Z."/>
        </authorList>
    </citation>
    <scope>NUCLEOTIDE SEQUENCE [LARGE SCALE GENOMIC DNA]</scope>
    <source>
        <strain evidence="1 2">F12-50-A1</strain>
    </source>
</reference>
<protein>
    <recommendedName>
        <fullName evidence="3">Solute-binding protein family 3/N-terminal domain-containing protein</fullName>
    </recommendedName>
</protein>
<accession>A0A8I0T4C5</accession>
<dbReference type="SUPFAM" id="SSF53850">
    <property type="entry name" value="Periplasmic binding protein-like II"/>
    <property type="match status" value="1"/>
</dbReference>
<dbReference type="Gene3D" id="3.40.190.10">
    <property type="entry name" value="Periplasmic binding protein-like II"/>
    <property type="match status" value="2"/>
</dbReference>
<proteinExistence type="predicted"/>
<comment type="caution">
    <text evidence="1">The sequence shown here is derived from an EMBL/GenBank/DDBJ whole genome shotgun (WGS) entry which is preliminary data.</text>
</comment>
<keyword evidence="2" id="KW-1185">Reference proteome</keyword>
<organism evidence="1 2">
    <name type="scientific">Pseudoalteromonas peptidolytica F12-50-A1</name>
    <dbReference type="NCBI Taxonomy" id="1315280"/>
    <lineage>
        <taxon>Bacteria</taxon>
        <taxon>Pseudomonadati</taxon>
        <taxon>Pseudomonadota</taxon>
        <taxon>Gammaproteobacteria</taxon>
        <taxon>Alteromonadales</taxon>
        <taxon>Pseudoalteromonadaceae</taxon>
        <taxon>Pseudoalteromonas</taxon>
    </lineage>
</organism>
<dbReference type="AlphaFoldDB" id="A0A8I0T4C5"/>
<sequence length="251" mass="29011">MKQILILWFFTFTSFVKADLTPYLKYSLSGSGSFYPYFTHNPEKPGIFPETVEAILSHAEIRGENLLLPAKRTNAYLEQQQIDFDIISPDWLNDEQKKDPRYIYSEPILSIREYIVTHPSHPPALTLTGKKVGTVRGYYYHDDNLFHRVDFASERELLLALKLKRIDYIIIGDLPAQYWSEQLGVAFIFNQLHSEGMLAFRLLAKHKKLLKPLNQAIAALKQAGEFERIERQYTSTLPLNKNTPVNHALVN</sequence>
<dbReference type="RefSeq" id="WP_147391461.1">
    <property type="nucleotide sequence ID" value="NZ_AQHF01000019.1"/>
</dbReference>
<dbReference type="Proteomes" id="UP000660708">
    <property type="component" value="Unassembled WGS sequence"/>
</dbReference>
<evidence type="ECO:0008006" key="3">
    <source>
        <dbReference type="Google" id="ProtNLM"/>
    </source>
</evidence>
<evidence type="ECO:0000313" key="2">
    <source>
        <dbReference type="Proteomes" id="UP000660708"/>
    </source>
</evidence>
<gene>
    <name evidence="1" type="ORF">PPEP_a3427</name>
</gene>
<dbReference type="EMBL" id="AQHF01000019">
    <property type="protein sequence ID" value="MBE0345079.1"/>
    <property type="molecule type" value="Genomic_DNA"/>
</dbReference>
<name>A0A8I0T4C5_9GAMM</name>